<organism evidence="1 2">
    <name type="scientific">Hallella multisaccharivorax DSM 17128</name>
    <dbReference type="NCBI Taxonomy" id="688246"/>
    <lineage>
        <taxon>Bacteria</taxon>
        <taxon>Pseudomonadati</taxon>
        <taxon>Bacteroidota</taxon>
        <taxon>Bacteroidia</taxon>
        <taxon>Bacteroidales</taxon>
        <taxon>Prevotellaceae</taxon>
        <taxon>Hallella</taxon>
    </lineage>
</organism>
<reference evidence="2" key="1">
    <citation type="journal article" date="2011" name="Stand. Genomic Sci.">
        <title>Non-contiguous finished genome sequence of the opportunistic oral pathogen Prevotella multisaccharivorax type strain (PPPA20).</title>
        <authorList>
            <person name="Pati A."/>
            <person name="Gronow S."/>
            <person name="Lu M."/>
            <person name="Lapidus A."/>
            <person name="Nolan M."/>
            <person name="Lucas S."/>
            <person name="Hammon N."/>
            <person name="Deshpande S."/>
            <person name="Cheng J.F."/>
            <person name="Tapia R."/>
            <person name="Han C."/>
            <person name="Goodwin L."/>
            <person name="Pitluck S."/>
            <person name="Liolios K."/>
            <person name="Pagani I."/>
            <person name="Mavromatis K."/>
            <person name="Mikhailova N."/>
            <person name="Huntemann M."/>
            <person name="Chen A."/>
            <person name="Palaniappan K."/>
            <person name="Land M."/>
            <person name="Hauser L."/>
            <person name="Detter J.C."/>
            <person name="Brambilla E.M."/>
            <person name="Rohde M."/>
            <person name="Goker M."/>
            <person name="Woyke T."/>
            <person name="Bristow J."/>
            <person name="Eisen J.A."/>
            <person name="Markowitz V."/>
            <person name="Hugenholtz P."/>
            <person name="Kyrpides N.C."/>
            <person name="Klenk H.P."/>
            <person name="Ivanova N."/>
        </authorList>
    </citation>
    <scope>NUCLEOTIDE SEQUENCE [LARGE SCALE GENOMIC DNA]</scope>
    <source>
        <strain evidence="2">DSM 17128</strain>
    </source>
</reference>
<gene>
    <name evidence="1" type="ORF">Premu_2346</name>
</gene>
<dbReference type="AlphaFoldDB" id="F8N9B8"/>
<dbReference type="EMBL" id="GL945017">
    <property type="protein sequence ID" value="EGN57727.1"/>
    <property type="molecule type" value="Genomic_DNA"/>
</dbReference>
<dbReference type="HOGENOM" id="CLU_3028514_0_0_10"/>
<name>F8N9B8_9BACT</name>
<dbReference type="Proteomes" id="UP000002772">
    <property type="component" value="Unassembled WGS sequence"/>
</dbReference>
<proteinExistence type="predicted"/>
<keyword evidence="2" id="KW-1185">Reference proteome</keyword>
<evidence type="ECO:0000313" key="2">
    <source>
        <dbReference type="Proteomes" id="UP000002772"/>
    </source>
</evidence>
<accession>F8N9B8</accession>
<evidence type="ECO:0000313" key="1">
    <source>
        <dbReference type="EMBL" id="EGN57727.1"/>
    </source>
</evidence>
<sequence length="55" mass="6429">MATVHDFSLKDRNGCVSGLLQFRKNEAKRRRVRLLLAWVKEREGVITVVKNVEFN</sequence>
<protein>
    <submittedName>
        <fullName evidence="1">Uncharacterized protein</fullName>
    </submittedName>
</protein>